<keyword evidence="4" id="KW-0010">Activator</keyword>
<proteinExistence type="predicted"/>
<name>A0A392QDU1_9FABA</name>
<keyword evidence="3" id="KW-0862">Zinc</keyword>
<dbReference type="AlphaFoldDB" id="A0A392QDU1"/>
<evidence type="ECO:0000256" key="1">
    <source>
        <dbReference type="ARBA" id="ARBA00022723"/>
    </source>
</evidence>
<dbReference type="PANTHER" id="PTHR45658">
    <property type="entry name" value="GATA TRANSCRIPTION FACTOR"/>
    <property type="match status" value="1"/>
</dbReference>
<dbReference type="GO" id="GO:0030154">
    <property type="term" value="P:cell differentiation"/>
    <property type="evidence" value="ECO:0007669"/>
    <property type="project" value="TreeGrafter"/>
</dbReference>
<dbReference type="EMBL" id="LXQA010126247">
    <property type="protein sequence ID" value="MCI21676.1"/>
    <property type="molecule type" value="Genomic_DNA"/>
</dbReference>
<accession>A0A392QDU1</accession>
<evidence type="ECO:0000256" key="5">
    <source>
        <dbReference type="SAM" id="MobiDB-lite"/>
    </source>
</evidence>
<feature type="region of interest" description="Disordered" evidence="5">
    <location>
        <begin position="1"/>
        <end position="29"/>
    </location>
</feature>
<evidence type="ECO:0000256" key="3">
    <source>
        <dbReference type="ARBA" id="ARBA00022833"/>
    </source>
</evidence>
<dbReference type="GO" id="GO:0008270">
    <property type="term" value="F:zinc ion binding"/>
    <property type="evidence" value="ECO:0007669"/>
    <property type="project" value="UniProtKB-KW"/>
</dbReference>
<organism evidence="6 7">
    <name type="scientific">Trifolium medium</name>
    <dbReference type="NCBI Taxonomy" id="97028"/>
    <lineage>
        <taxon>Eukaryota</taxon>
        <taxon>Viridiplantae</taxon>
        <taxon>Streptophyta</taxon>
        <taxon>Embryophyta</taxon>
        <taxon>Tracheophyta</taxon>
        <taxon>Spermatophyta</taxon>
        <taxon>Magnoliopsida</taxon>
        <taxon>eudicotyledons</taxon>
        <taxon>Gunneridae</taxon>
        <taxon>Pentapetalae</taxon>
        <taxon>rosids</taxon>
        <taxon>fabids</taxon>
        <taxon>Fabales</taxon>
        <taxon>Fabaceae</taxon>
        <taxon>Papilionoideae</taxon>
        <taxon>50 kb inversion clade</taxon>
        <taxon>NPAAA clade</taxon>
        <taxon>Hologalegina</taxon>
        <taxon>IRL clade</taxon>
        <taxon>Trifolieae</taxon>
        <taxon>Trifolium</taxon>
    </lineage>
</organism>
<sequence>MLRQRDPHHKNQLSLENAHTARSGRLYPEYRPANSPTYVESVHSNCHKKVLEMRGVVVKEGVRGRSTSMLASSNLSGNSVGQQRSHGSY</sequence>
<dbReference type="InterPro" id="IPR051140">
    <property type="entry name" value="GATA_TF"/>
</dbReference>
<evidence type="ECO:0000313" key="6">
    <source>
        <dbReference type="EMBL" id="MCI21676.1"/>
    </source>
</evidence>
<keyword evidence="1" id="KW-0479">Metal-binding</keyword>
<reference evidence="6 7" key="1">
    <citation type="journal article" date="2018" name="Front. Plant Sci.">
        <title>Red Clover (Trifolium pratense) and Zigzag Clover (T. medium) - A Picture of Genomic Similarities and Differences.</title>
        <authorList>
            <person name="Dluhosova J."/>
            <person name="Istvanek J."/>
            <person name="Nedelnik J."/>
            <person name="Repkova J."/>
        </authorList>
    </citation>
    <scope>NUCLEOTIDE SEQUENCE [LARGE SCALE GENOMIC DNA]</scope>
    <source>
        <strain evidence="7">cv. 10/8</strain>
        <tissue evidence="6">Leaf</tissue>
    </source>
</reference>
<keyword evidence="2" id="KW-0863">Zinc-finger</keyword>
<dbReference type="Proteomes" id="UP000265520">
    <property type="component" value="Unassembled WGS sequence"/>
</dbReference>
<feature type="compositionally biased region" description="Basic residues" evidence="5">
    <location>
        <begin position="1"/>
        <end position="11"/>
    </location>
</feature>
<evidence type="ECO:0000313" key="7">
    <source>
        <dbReference type="Proteomes" id="UP000265520"/>
    </source>
</evidence>
<protein>
    <submittedName>
        <fullName evidence="6">GATA transcription factor 11-like</fullName>
    </submittedName>
</protein>
<evidence type="ECO:0000256" key="4">
    <source>
        <dbReference type="ARBA" id="ARBA00023159"/>
    </source>
</evidence>
<keyword evidence="7" id="KW-1185">Reference proteome</keyword>
<comment type="caution">
    <text evidence="6">The sequence shown here is derived from an EMBL/GenBank/DDBJ whole genome shotgun (WGS) entry which is preliminary data.</text>
</comment>
<evidence type="ECO:0000256" key="2">
    <source>
        <dbReference type="ARBA" id="ARBA00022771"/>
    </source>
</evidence>
<feature type="region of interest" description="Disordered" evidence="5">
    <location>
        <begin position="68"/>
        <end position="89"/>
    </location>
</feature>
<dbReference type="GO" id="GO:0005634">
    <property type="term" value="C:nucleus"/>
    <property type="evidence" value="ECO:0007669"/>
    <property type="project" value="TreeGrafter"/>
</dbReference>
<dbReference type="PANTHER" id="PTHR45658:SF95">
    <property type="entry name" value="GATA TYPE ZINC FINGER TRANSCRIPTION FACTOR FAMILY PROTEIN"/>
    <property type="match status" value="1"/>
</dbReference>